<dbReference type="Pfam" id="PF02518">
    <property type="entry name" value="HATPase_c"/>
    <property type="match status" value="1"/>
</dbReference>
<dbReference type="Gene3D" id="2.30.30.40">
    <property type="entry name" value="SH3 Domains"/>
    <property type="match status" value="1"/>
</dbReference>
<evidence type="ECO:0000256" key="4">
    <source>
        <dbReference type="ARBA" id="ARBA00022500"/>
    </source>
</evidence>
<comment type="catalytic activity">
    <reaction evidence="1">
        <text>ATP + protein L-histidine = ADP + protein N-phospho-L-histidine.</text>
        <dbReference type="EC" id="2.7.13.3"/>
    </reaction>
</comment>
<evidence type="ECO:0000256" key="12">
    <source>
        <dbReference type="PROSITE-ProRule" id="PRU00110"/>
    </source>
</evidence>
<dbReference type="EMBL" id="JAFHKK010000027">
    <property type="protein sequence ID" value="MBN2965198.1"/>
    <property type="molecule type" value="Genomic_DNA"/>
</dbReference>
<keyword evidence="6" id="KW-0808">Transferase</keyword>
<reference evidence="16" key="1">
    <citation type="submission" date="2021-02" db="EMBL/GenBank/DDBJ databases">
        <title>Sulfurospirillum tamanensis sp. nov.</title>
        <authorList>
            <person name="Frolova A."/>
            <person name="Merkel A."/>
            <person name="Slobodkin A."/>
        </authorList>
    </citation>
    <scope>NUCLEOTIDE SEQUENCE</scope>
    <source>
        <strain evidence="16">T05b</strain>
    </source>
</reference>
<evidence type="ECO:0000259" key="15">
    <source>
        <dbReference type="PROSITE" id="PS50894"/>
    </source>
</evidence>
<keyword evidence="7" id="KW-0547">Nucleotide-binding</keyword>
<dbReference type="SUPFAM" id="SSF47226">
    <property type="entry name" value="Histidine-containing phosphotransfer domain, HPT domain"/>
    <property type="match status" value="1"/>
</dbReference>
<evidence type="ECO:0000256" key="6">
    <source>
        <dbReference type="ARBA" id="ARBA00022679"/>
    </source>
</evidence>
<dbReference type="SMART" id="SM00387">
    <property type="entry name" value="HATPase_c"/>
    <property type="match status" value="1"/>
</dbReference>
<evidence type="ECO:0000259" key="14">
    <source>
        <dbReference type="PROSITE" id="PS50851"/>
    </source>
</evidence>
<dbReference type="InterPro" id="IPR004105">
    <property type="entry name" value="CheA-like_dim"/>
</dbReference>
<dbReference type="CDD" id="cd00731">
    <property type="entry name" value="CheA_reg"/>
    <property type="match status" value="1"/>
</dbReference>
<dbReference type="SMART" id="SM01231">
    <property type="entry name" value="H-kinase_dim"/>
    <property type="match status" value="1"/>
</dbReference>
<evidence type="ECO:0000259" key="13">
    <source>
        <dbReference type="PROSITE" id="PS50109"/>
    </source>
</evidence>
<comment type="caution">
    <text evidence="16">The sequence shown here is derived from an EMBL/GenBank/DDBJ whole genome shotgun (WGS) entry which is preliminary data.</text>
</comment>
<evidence type="ECO:0000256" key="7">
    <source>
        <dbReference type="ARBA" id="ARBA00022741"/>
    </source>
</evidence>
<keyword evidence="4" id="KW-0145">Chemotaxis</keyword>
<dbReference type="PROSITE" id="PS50109">
    <property type="entry name" value="HIS_KIN"/>
    <property type="match status" value="1"/>
</dbReference>
<dbReference type="Pfam" id="PF02895">
    <property type="entry name" value="H-kinase_dim"/>
    <property type="match status" value="1"/>
</dbReference>
<dbReference type="CDD" id="cd00088">
    <property type="entry name" value="HPT"/>
    <property type="match status" value="1"/>
</dbReference>
<evidence type="ECO:0000256" key="8">
    <source>
        <dbReference type="ARBA" id="ARBA00022777"/>
    </source>
</evidence>
<dbReference type="InterPro" id="IPR004358">
    <property type="entry name" value="Sig_transdc_His_kin-like_C"/>
</dbReference>
<keyword evidence="17" id="KW-1185">Reference proteome</keyword>
<dbReference type="SMART" id="SM00260">
    <property type="entry name" value="CheW"/>
    <property type="match status" value="1"/>
</dbReference>
<evidence type="ECO:0000256" key="11">
    <source>
        <dbReference type="ARBA" id="ARBA00035100"/>
    </source>
</evidence>
<dbReference type="PROSITE" id="PS50851">
    <property type="entry name" value="CHEW"/>
    <property type="match status" value="1"/>
</dbReference>
<gene>
    <name evidence="16" type="ORF">JWV37_10430</name>
</gene>
<feature type="modified residue" description="Phosphohistidine" evidence="12">
    <location>
        <position position="46"/>
    </location>
</feature>
<dbReference type="SUPFAM" id="SSF55874">
    <property type="entry name" value="ATPase domain of HSP90 chaperone/DNA topoisomerase II/histidine kinase"/>
    <property type="match status" value="1"/>
</dbReference>
<comment type="function">
    <text evidence="11">Involved in the transmission of sensory signals from the chemoreceptors to the flagellar motors. CheA is autophosphorylated; it can transfer its phosphate group to either CheB or CheY.</text>
</comment>
<dbReference type="InterPro" id="IPR036641">
    <property type="entry name" value="HPT_dom_sf"/>
</dbReference>
<evidence type="ECO:0000313" key="16">
    <source>
        <dbReference type="EMBL" id="MBN2965198.1"/>
    </source>
</evidence>
<keyword evidence="9" id="KW-0067">ATP-binding</keyword>
<dbReference type="CDD" id="cd16916">
    <property type="entry name" value="HATPase_CheA-like"/>
    <property type="match status" value="1"/>
</dbReference>
<dbReference type="InterPro" id="IPR051315">
    <property type="entry name" value="Bact_Chemotaxis_CheA"/>
</dbReference>
<dbReference type="SMART" id="SM00073">
    <property type="entry name" value="HPT"/>
    <property type="match status" value="1"/>
</dbReference>
<dbReference type="InterPro" id="IPR036890">
    <property type="entry name" value="HATPase_C_sf"/>
</dbReference>
<dbReference type="InterPro" id="IPR036061">
    <property type="entry name" value="CheW-like_dom_sf"/>
</dbReference>
<dbReference type="PANTHER" id="PTHR43395:SF10">
    <property type="entry name" value="CHEMOTAXIS PROTEIN CHEA"/>
    <property type="match status" value="1"/>
</dbReference>
<keyword evidence="5 12" id="KW-0597">Phosphoprotein</keyword>
<dbReference type="PRINTS" id="PR00344">
    <property type="entry name" value="BCTRLSENSOR"/>
</dbReference>
<dbReference type="SUPFAM" id="SSF50341">
    <property type="entry name" value="CheW-like"/>
    <property type="match status" value="1"/>
</dbReference>
<dbReference type="Gene3D" id="1.10.287.560">
    <property type="entry name" value="Histidine kinase CheA-like, homodimeric domain"/>
    <property type="match status" value="1"/>
</dbReference>
<dbReference type="InterPro" id="IPR008207">
    <property type="entry name" value="Sig_transdc_His_kin_Hpt_dom"/>
</dbReference>
<dbReference type="InterPro" id="IPR003594">
    <property type="entry name" value="HATPase_dom"/>
</dbReference>
<organism evidence="16 17">
    <name type="scientific">Sulfurospirillum tamanense</name>
    <dbReference type="NCBI Taxonomy" id="2813362"/>
    <lineage>
        <taxon>Bacteria</taxon>
        <taxon>Pseudomonadati</taxon>
        <taxon>Campylobacterota</taxon>
        <taxon>Epsilonproteobacteria</taxon>
        <taxon>Campylobacterales</taxon>
        <taxon>Sulfurospirillaceae</taxon>
        <taxon>Sulfurospirillum</taxon>
    </lineage>
</organism>
<dbReference type="PROSITE" id="PS50894">
    <property type="entry name" value="HPT"/>
    <property type="match status" value="1"/>
</dbReference>
<evidence type="ECO:0000256" key="9">
    <source>
        <dbReference type="ARBA" id="ARBA00022840"/>
    </source>
</evidence>
<dbReference type="InterPro" id="IPR005467">
    <property type="entry name" value="His_kinase_dom"/>
</dbReference>
<dbReference type="InterPro" id="IPR002545">
    <property type="entry name" value="CheW-lke_dom"/>
</dbReference>
<name>A0ABS2WUZ9_9BACT</name>
<evidence type="ECO:0000256" key="2">
    <source>
        <dbReference type="ARBA" id="ARBA00012438"/>
    </source>
</evidence>
<dbReference type="RefSeq" id="WP_205459744.1">
    <property type="nucleotide sequence ID" value="NZ_JAFHKK010000027.1"/>
</dbReference>
<evidence type="ECO:0000313" key="17">
    <source>
        <dbReference type="Proteomes" id="UP000703590"/>
    </source>
</evidence>
<dbReference type="EC" id="2.7.13.3" evidence="2"/>
<feature type="domain" description="CheW-like" evidence="14">
    <location>
        <begin position="570"/>
        <end position="705"/>
    </location>
</feature>
<feature type="domain" description="Histidine kinase" evidence="13">
    <location>
        <begin position="327"/>
        <end position="568"/>
    </location>
</feature>
<keyword evidence="8" id="KW-0418">Kinase</keyword>
<evidence type="ECO:0000256" key="3">
    <source>
        <dbReference type="ARBA" id="ARBA00021495"/>
    </source>
</evidence>
<sequence>MDINKLRDIFIEEANEIIEKLDVDIINFEEDPSDKELLNELFRGVHTLKGSANSFGFSRLGEFVHHFEDALDYYRNSKAEVTSQVIDTFLNAVDLIKEVMFVEVDGLDALPEGYHECLARIKSLLSEEALPKESTPPLCSEVDLGAEFDLTEEVELDKTPNQSSLLVPLAVDIEILKNKLFEEEVLYKILLTIDDDIYFRGFDHIKFLALLSKEGHILTSYWNMANVPNLEGFDPEKSCVGSIEIYLASKQTQEAIQSVFEYLEEHEYHIEVLVKSEKKPPIPIQKEEIKYGRRQEDEAEIESEVKTNSPQVRRKTDAASFVKIDTGKLDELFDSIGELVIAQNFLAENEAIMNMKNESITKTIGVLSKITKLIQSRVMSLRMVPVQETFEKMKRVARDASKKVNKEISLVIEGGDTEIDKTMIDALSDPLIHLIRNAIDHGIEDGPSQREELRKSPIGVVTLRAYHRGGNVAIEIVDDGRGINKERVLAKALERGIVNPDDELSDAQIFGLIMQAGFSTAAQVSDISGRGVGLDVVRTSIEKLNGKVEIASEQGKGSTFTILLPLTLAIIDGMLVRCEKDTYIIPTLSVLESFIPKQENVHSFKHKGEFIDLRGKMIPIIRLNEVLNTSKTAPKAWESTLVCIESEKGRYALLIDDLIGRQQVVIKPLGPALSSIKEISGSAIMGNGEIALILNTEELFMPHEVNSELRA</sequence>
<dbReference type="Gene3D" id="1.20.120.160">
    <property type="entry name" value="HPT domain"/>
    <property type="match status" value="1"/>
</dbReference>
<evidence type="ECO:0000256" key="5">
    <source>
        <dbReference type="ARBA" id="ARBA00022553"/>
    </source>
</evidence>
<dbReference type="SUPFAM" id="SSF47384">
    <property type="entry name" value="Homodimeric domain of signal transducing histidine kinase"/>
    <property type="match status" value="1"/>
</dbReference>
<dbReference type="InterPro" id="IPR037006">
    <property type="entry name" value="CheA-like_homodim_sf"/>
</dbReference>
<dbReference type="Gene3D" id="3.30.565.10">
    <property type="entry name" value="Histidine kinase-like ATPase, C-terminal domain"/>
    <property type="match status" value="1"/>
</dbReference>
<dbReference type="PANTHER" id="PTHR43395">
    <property type="entry name" value="SENSOR HISTIDINE KINASE CHEA"/>
    <property type="match status" value="1"/>
</dbReference>
<proteinExistence type="predicted"/>
<keyword evidence="10" id="KW-0902">Two-component regulatory system</keyword>
<evidence type="ECO:0000256" key="10">
    <source>
        <dbReference type="ARBA" id="ARBA00023012"/>
    </source>
</evidence>
<dbReference type="Pfam" id="PF01627">
    <property type="entry name" value="Hpt"/>
    <property type="match status" value="1"/>
</dbReference>
<feature type="domain" description="HPt" evidence="15">
    <location>
        <begin position="1"/>
        <end position="103"/>
    </location>
</feature>
<dbReference type="Proteomes" id="UP000703590">
    <property type="component" value="Unassembled WGS sequence"/>
</dbReference>
<accession>A0ABS2WUZ9</accession>
<protein>
    <recommendedName>
        <fullName evidence="3">Chemotaxis protein CheA</fullName>
        <ecNumber evidence="2">2.7.13.3</ecNumber>
    </recommendedName>
</protein>
<dbReference type="InterPro" id="IPR036097">
    <property type="entry name" value="HisK_dim/P_sf"/>
</dbReference>
<dbReference type="Pfam" id="PF01584">
    <property type="entry name" value="CheW"/>
    <property type="match status" value="1"/>
</dbReference>
<evidence type="ECO:0000256" key="1">
    <source>
        <dbReference type="ARBA" id="ARBA00000085"/>
    </source>
</evidence>
<reference evidence="16" key="2">
    <citation type="submission" date="2021-02" db="EMBL/GenBank/DDBJ databases">
        <authorList>
            <person name="Merkel A.Y."/>
        </authorList>
    </citation>
    <scope>NUCLEOTIDE SEQUENCE</scope>
    <source>
        <strain evidence="16">T05b</strain>
    </source>
</reference>